<name>A0A7W8H7U8_9FIRM</name>
<keyword evidence="2" id="KW-0732">Signal</keyword>
<protein>
    <submittedName>
        <fullName evidence="4">Putative aldouronate transport system substrate-binding protein</fullName>
    </submittedName>
</protein>
<dbReference type="InterPro" id="IPR022627">
    <property type="entry name" value="DUF3502"/>
</dbReference>
<feature type="compositionally biased region" description="Low complexity" evidence="1">
    <location>
        <begin position="35"/>
        <end position="51"/>
    </location>
</feature>
<feature type="signal peptide" evidence="2">
    <location>
        <begin position="1"/>
        <end position="20"/>
    </location>
</feature>
<dbReference type="Proteomes" id="UP000543642">
    <property type="component" value="Unassembled WGS sequence"/>
</dbReference>
<reference evidence="4 5" key="1">
    <citation type="submission" date="2020-08" db="EMBL/GenBank/DDBJ databases">
        <title>Genomic Encyclopedia of Type Strains, Phase IV (KMG-IV): sequencing the most valuable type-strain genomes for metagenomic binning, comparative biology and taxonomic classification.</title>
        <authorList>
            <person name="Goeker M."/>
        </authorList>
    </citation>
    <scope>NUCLEOTIDE SEQUENCE [LARGE SCALE GENOMIC DNA]</scope>
    <source>
        <strain evidence="4 5">DSM 106146</strain>
    </source>
</reference>
<dbReference type="SUPFAM" id="SSF53850">
    <property type="entry name" value="Periplasmic binding protein-like II"/>
    <property type="match status" value="1"/>
</dbReference>
<feature type="compositionally biased region" description="Low complexity" evidence="1">
    <location>
        <begin position="58"/>
        <end position="71"/>
    </location>
</feature>
<feature type="region of interest" description="Disordered" evidence="1">
    <location>
        <begin position="25"/>
        <end position="73"/>
    </location>
</feature>
<feature type="chain" id="PRO_5031507076" evidence="2">
    <location>
        <begin position="21"/>
        <end position="553"/>
    </location>
</feature>
<evidence type="ECO:0000256" key="2">
    <source>
        <dbReference type="SAM" id="SignalP"/>
    </source>
</evidence>
<dbReference type="EMBL" id="JACHFW010000001">
    <property type="protein sequence ID" value="MBB5263342.1"/>
    <property type="molecule type" value="Genomic_DNA"/>
</dbReference>
<feature type="compositionally biased region" description="Polar residues" evidence="1">
    <location>
        <begin position="25"/>
        <end position="34"/>
    </location>
</feature>
<sequence>MRMKRLMAMALVLAMGTAMAACGNNESSGNQSQVDTAAASTDAPASASEEAGGQDSQAAATEGGSETAASGDYNVTWEDTAEIVVLYPSMTSIPSGLQAVEDAINEITEAEINTHVTLNMIEVGNYEQQANLMVSSNEKLDLMITLPGGPTSFSTMASQHQLLDVGELMDTYAPTLKATVGDLVNGLQVDGVTYGFPLYKGYAGSIDILMRTDVLEDLGMVDKAKNLTSFSEFEEILEAVKNSEKWGYLSGIAACDGHGSVLPSCATVAYADNFADTKVVDNLGNTQFAVCVEDGNNTVVNTYATDMYRNNYELIKSWYDKGYVYKDSATTQEMGASLVKSNITFSYVNAVELGNEAAVNTSCGMDMTWVKIVDMPISTGSITKFTWAIPTTAREPEAAATFLELMFTDTRVANLFAWGIEGVDYEVGDDGVARFIEGNENPAYHAVDFLNPNGFLLHPWDGQEPNANEIRQQYMEEATYSPYLGFSADTSAVSDTVSAITNAMEQYTAQITSGVATEETYQEFLDKLEIGGIDQLVSMYQESLDTWLEATGN</sequence>
<evidence type="ECO:0000256" key="1">
    <source>
        <dbReference type="SAM" id="MobiDB-lite"/>
    </source>
</evidence>
<dbReference type="PROSITE" id="PS51257">
    <property type="entry name" value="PROKAR_LIPOPROTEIN"/>
    <property type="match status" value="1"/>
</dbReference>
<dbReference type="Pfam" id="PF12010">
    <property type="entry name" value="DUF3502"/>
    <property type="match status" value="1"/>
</dbReference>
<dbReference type="RefSeq" id="WP_183770960.1">
    <property type="nucleotide sequence ID" value="NZ_JACHFW010000001.1"/>
</dbReference>
<evidence type="ECO:0000259" key="3">
    <source>
        <dbReference type="Pfam" id="PF12010"/>
    </source>
</evidence>
<keyword evidence="5" id="KW-1185">Reference proteome</keyword>
<gene>
    <name evidence="4" type="ORF">HNP82_000436</name>
</gene>
<dbReference type="AlphaFoldDB" id="A0A7W8H7U8"/>
<evidence type="ECO:0000313" key="5">
    <source>
        <dbReference type="Proteomes" id="UP000543642"/>
    </source>
</evidence>
<evidence type="ECO:0000313" key="4">
    <source>
        <dbReference type="EMBL" id="MBB5263342.1"/>
    </source>
</evidence>
<organism evidence="4 5">
    <name type="scientific">Catenibacillus scindens</name>
    <dbReference type="NCBI Taxonomy" id="673271"/>
    <lineage>
        <taxon>Bacteria</taxon>
        <taxon>Bacillati</taxon>
        <taxon>Bacillota</taxon>
        <taxon>Clostridia</taxon>
        <taxon>Lachnospirales</taxon>
        <taxon>Lachnospiraceae</taxon>
        <taxon>Catenibacillus</taxon>
    </lineage>
</organism>
<accession>A0A7W8H7U8</accession>
<feature type="domain" description="DUF3502" evidence="3">
    <location>
        <begin position="482"/>
        <end position="548"/>
    </location>
</feature>
<dbReference type="Gene3D" id="3.40.190.10">
    <property type="entry name" value="Periplasmic binding protein-like II"/>
    <property type="match status" value="2"/>
</dbReference>
<comment type="caution">
    <text evidence="4">The sequence shown here is derived from an EMBL/GenBank/DDBJ whole genome shotgun (WGS) entry which is preliminary data.</text>
</comment>
<proteinExistence type="predicted"/>